<feature type="chain" id="PRO_5044790183" description="EGF-like domain-containing protein" evidence="16">
    <location>
        <begin position="19"/>
        <end position="1491"/>
    </location>
</feature>
<gene>
    <name evidence="18" type="ORF">ABEB36_007372</name>
</gene>
<reference evidence="18 19" key="1">
    <citation type="submission" date="2024-05" db="EMBL/GenBank/DDBJ databases">
        <title>Genetic variation in Jamaican populations of the coffee berry borer (Hypothenemus hampei).</title>
        <authorList>
            <person name="Errbii M."/>
            <person name="Myrie A."/>
        </authorList>
    </citation>
    <scope>NUCLEOTIDE SEQUENCE [LARGE SCALE GENOMIC DNA]</scope>
    <source>
        <strain evidence="18">JA-Hopewell-2020-01-JO</strain>
        <tissue evidence="18">Whole body</tissue>
    </source>
</reference>
<dbReference type="InterPro" id="IPR000742">
    <property type="entry name" value="EGF"/>
</dbReference>
<evidence type="ECO:0000256" key="14">
    <source>
        <dbReference type="PROSITE-ProRule" id="PRU00124"/>
    </source>
</evidence>
<dbReference type="PROSITE" id="PS00010">
    <property type="entry name" value="ASX_HYDROXYL"/>
    <property type="match status" value="1"/>
</dbReference>
<keyword evidence="5" id="KW-0812">Transmembrane</keyword>
<dbReference type="InterPro" id="IPR011042">
    <property type="entry name" value="6-blade_b-propeller_TolB-like"/>
</dbReference>
<feature type="repeat" description="LDL-receptor class B" evidence="15">
    <location>
        <begin position="679"/>
        <end position="725"/>
    </location>
</feature>
<keyword evidence="8" id="KW-0106">Calcium</keyword>
<feature type="repeat" description="LDL-receptor class B" evidence="15">
    <location>
        <begin position="726"/>
        <end position="768"/>
    </location>
</feature>
<dbReference type="SUPFAM" id="SSF57196">
    <property type="entry name" value="EGF/Laminin"/>
    <property type="match status" value="2"/>
</dbReference>
<keyword evidence="9" id="KW-1133">Transmembrane helix</keyword>
<accession>A0ABD1ETU6</accession>
<feature type="disulfide bond" evidence="14">
    <location>
        <begin position="1046"/>
        <end position="1061"/>
    </location>
</feature>
<dbReference type="SMART" id="SM00192">
    <property type="entry name" value="LDLa"/>
    <property type="match status" value="10"/>
</dbReference>
<keyword evidence="3" id="KW-0245">EGF-like domain</keyword>
<feature type="disulfide bond" evidence="14">
    <location>
        <begin position="23"/>
        <end position="41"/>
    </location>
</feature>
<comment type="subcellular location">
    <subcellularLocation>
        <location evidence="1">Membrane</location>
        <topology evidence="1">Single-pass type I membrane protein</topology>
    </subcellularLocation>
</comment>
<dbReference type="InterPro" id="IPR018097">
    <property type="entry name" value="EGF_Ca-bd_CS"/>
</dbReference>
<evidence type="ECO:0000256" key="9">
    <source>
        <dbReference type="ARBA" id="ARBA00022989"/>
    </source>
</evidence>
<dbReference type="CDD" id="cd00054">
    <property type="entry name" value="EGF_CA"/>
    <property type="match status" value="1"/>
</dbReference>
<dbReference type="InterPro" id="IPR002172">
    <property type="entry name" value="LDrepeatLR_classA_rpt"/>
</dbReference>
<dbReference type="PANTHER" id="PTHR22722">
    <property type="entry name" value="LOW-DENSITY LIPOPROTEIN RECEPTOR-RELATED PROTEIN 2-RELATED"/>
    <property type="match status" value="1"/>
</dbReference>
<dbReference type="SMART" id="SM00179">
    <property type="entry name" value="EGF_CA"/>
    <property type="match status" value="3"/>
</dbReference>
<feature type="repeat" description="LDL-receptor class B" evidence="15">
    <location>
        <begin position="408"/>
        <end position="451"/>
    </location>
</feature>
<feature type="signal peptide" evidence="16">
    <location>
        <begin position="1"/>
        <end position="18"/>
    </location>
</feature>
<evidence type="ECO:0000256" key="3">
    <source>
        <dbReference type="ARBA" id="ARBA00022536"/>
    </source>
</evidence>
<evidence type="ECO:0000256" key="4">
    <source>
        <dbReference type="ARBA" id="ARBA00022583"/>
    </source>
</evidence>
<dbReference type="InterPro" id="IPR000152">
    <property type="entry name" value="EGF-type_Asp/Asn_hydroxyl_site"/>
</dbReference>
<keyword evidence="7" id="KW-0677">Repeat</keyword>
<dbReference type="PROSITE" id="PS01209">
    <property type="entry name" value="LDLRA_1"/>
    <property type="match status" value="3"/>
</dbReference>
<dbReference type="PROSITE" id="PS01187">
    <property type="entry name" value="EGF_CA"/>
    <property type="match status" value="1"/>
</dbReference>
<dbReference type="PANTHER" id="PTHR22722:SF5">
    <property type="entry name" value="LOW-DENSITY LIPOPROTEIN RECEPTOR-RELATED PROTEIN 1B"/>
    <property type="match status" value="1"/>
</dbReference>
<evidence type="ECO:0000313" key="18">
    <source>
        <dbReference type="EMBL" id="KAL1502194.1"/>
    </source>
</evidence>
<dbReference type="InterPro" id="IPR000033">
    <property type="entry name" value="LDLR_classB_rpt"/>
</dbReference>
<keyword evidence="10" id="KW-0472">Membrane</keyword>
<evidence type="ECO:0000256" key="11">
    <source>
        <dbReference type="ARBA" id="ARBA00023157"/>
    </source>
</evidence>
<feature type="disulfide bond" evidence="14">
    <location>
        <begin position="16"/>
        <end position="28"/>
    </location>
</feature>
<proteinExistence type="inferred from homology"/>
<dbReference type="GO" id="GO:0016020">
    <property type="term" value="C:membrane"/>
    <property type="evidence" value="ECO:0007669"/>
    <property type="project" value="UniProtKB-SubCell"/>
</dbReference>
<feature type="disulfide bond" evidence="14">
    <location>
        <begin position="1066"/>
        <end position="1078"/>
    </location>
</feature>
<keyword evidence="4" id="KW-0254">Endocytosis</keyword>
<organism evidence="18 19">
    <name type="scientific">Hypothenemus hampei</name>
    <name type="common">Coffee berry borer</name>
    <dbReference type="NCBI Taxonomy" id="57062"/>
    <lineage>
        <taxon>Eukaryota</taxon>
        <taxon>Metazoa</taxon>
        <taxon>Ecdysozoa</taxon>
        <taxon>Arthropoda</taxon>
        <taxon>Hexapoda</taxon>
        <taxon>Insecta</taxon>
        <taxon>Pterygota</taxon>
        <taxon>Neoptera</taxon>
        <taxon>Endopterygota</taxon>
        <taxon>Coleoptera</taxon>
        <taxon>Polyphaga</taxon>
        <taxon>Cucujiformia</taxon>
        <taxon>Curculionidae</taxon>
        <taxon>Scolytinae</taxon>
        <taxon>Hypothenemus</taxon>
    </lineage>
</organism>
<feature type="disulfide bond" evidence="14">
    <location>
        <begin position="906"/>
        <end position="918"/>
    </location>
</feature>
<dbReference type="InterPro" id="IPR051221">
    <property type="entry name" value="LDLR-related"/>
</dbReference>
<evidence type="ECO:0000256" key="8">
    <source>
        <dbReference type="ARBA" id="ARBA00022837"/>
    </source>
</evidence>
<feature type="disulfide bond" evidence="14">
    <location>
        <begin position="1073"/>
        <end position="1091"/>
    </location>
</feature>
<dbReference type="FunFam" id="4.10.400.10:FF:000002">
    <property type="entry name" value="Low-density lipoprotein receptor-related protein 1"/>
    <property type="match status" value="1"/>
</dbReference>
<comment type="caution">
    <text evidence="18">The sequence shown here is derived from an EMBL/GenBank/DDBJ whole genome shotgun (WGS) entry which is preliminary data.</text>
</comment>
<dbReference type="FunFam" id="2.10.25.10:FF:000009">
    <property type="entry name" value="Low-density lipoprotein receptor isoform 1"/>
    <property type="match status" value="1"/>
</dbReference>
<dbReference type="PROSITE" id="PS01186">
    <property type="entry name" value="EGF_2"/>
    <property type="match status" value="1"/>
</dbReference>
<dbReference type="InterPro" id="IPR023415">
    <property type="entry name" value="LDLR_class-A_CS"/>
</dbReference>
<sequence>MILLGFFTLDLCSKGCDANLFECASGQCIPLDWHCDTHKDCVDGSDEPEGCINEQCKQQQFRCILSRKCLPKGWVCDDEQDCGVHPQLGPDTSDEDPKSCKSIHCKWNEAPCPDGPTCAHLDLFCDGQLGGCPGNSDEWDFCNNETLSCNRMQCTYKCKPTPLGPKCYCPTGKRLDGNNCVDADECQYDDTCSQICDNVVGSYKCSCVSGYYQNGTECIAINVPETEPPSLIFSTQTEIRRVTLDGKSWPGNSTLRLLNSNALEFIHRNHTVCYVHHNVSQSSIMCANINDLEQRWILPVRSPLIEIDAIQQLAFDWVSENWYFLEDQKEAIIVCNSGLLWCNLLVEQNLNFPRSIALDPTSGYMFFTKWGLSAPLLERCNLDGTNRKAIVEEKIVYPYGVTVDYPTKNVYWVDTYLDYVEKVDYDGKHRKTVARGVHVRNAYGISVFESRIFVSSWYNNSILQFNKFGNNIDKNLGVRTVVTNISRPFNIYVFHRQKQPDVAHPCKTSYCDHLCIPSWSSTGVAAKKCLCASGYVLFGDKCIIKTPDMFMLISKSKPSSIRGVDLANGRDVMVPILNVGLPHIMEYEASTKSIVYANAQDDTLNVVSMDSVNTTRVLLRNVHSDSLALDWTTDNLYFSGYRKRWISVVKLAANYPTVVKTLFLIESNRTSLALDPTRGLIFWTDWSSKLFKGNILTAYMDGTEARSFLLEDVFWPCGLAVDIKGGKLYWLEKQRNTLQSVNLNGEGRKIEIEKGLGLPAALTIAPDKTLYFINMLNGTVMSFKSGNGLKVVYESNSSLSDMKIFDINRKDAKPENCNVCTELCLRSVGGALVCACKDGFSWSRDQKQCLKIVNYTAPSFCSGDFFQCLDFSRCVPRSQVCDGANDCTDGSDENPTLGGSCADVVCGEGQVKCDNTTCIVRQWLCDEDKDCLDGTDEDPKLCRKGCSANQFKCKHSNRCIPSVWRCDTIPDCGPNDDSDEIDCKVNSCGVNEFACKDGNCIDANFYHDSIKDCPDGSDESDNVECNPETQIFCSPHDECLPSGLRCDGKIDCPDGTDERDCSKKECESNQFACSMFECIPKMFVCDSDLDCLDGSDEINCDSSKMHNTTDLKSKIDCSTVSHHNCDNDTKCIHLSKLCSELHENQTELGIDHLPVSCEYPSRLCDNGTKCITMDKLCNDQADCLDGSDEGNRCSDRMCDHSFSCSHICHNAPNGVVCSCPPHLHLQADLAHCLETHPCEAWGVCSQKCIPRGTSYKCDCIEGYKLESDGFTCKSVDNARPYAVFSNRHELRGVDLYGFTNQKLFISNLKNTITLDFYHSNGSDVIFWTDVIDDKIHRGTVTGGSLGNIEVVVNAGLSTAEGLAVDWIGQNLYWIESNLDQIEVAKLNGSFRRTLIASDMESPRAIAVDPRDGNYHCFFIMGFSLEQKTFICENYFRNGEKVDGVWVYSLEYCFEEFRKKYPDEVTIPVNENVNKQSFTTYRINLSHMFSIS</sequence>
<dbReference type="Gene3D" id="4.10.400.10">
    <property type="entry name" value="Low-density Lipoprotein Receptor"/>
    <property type="match status" value="9"/>
</dbReference>
<dbReference type="GO" id="GO:0006897">
    <property type="term" value="P:endocytosis"/>
    <property type="evidence" value="ECO:0007669"/>
    <property type="project" value="UniProtKB-KW"/>
</dbReference>
<feature type="disulfide bond" evidence="14">
    <location>
        <begin position="913"/>
        <end position="931"/>
    </location>
</feature>
<dbReference type="Gene3D" id="2.120.10.30">
    <property type="entry name" value="TolB, C-terminal domain"/>
    <property type="match status" value="3"/>
</dbReference>
<feature type="domain" description="EGF-like" evidence="17">
    <location>
        <begin position="205"/>
        <end position="218"/>
    </location>
</feature>
<dbReference type="EMBL" id="JBDJPC010000005">
    <property type="protein sequence ID" value="KAL1502194.1"/>
    <property type="molecule type" value="Genomic_DNA"/>
</dbReference>
<dbReference type="Pfam" id="PF00058">
    <property type="entry name" value="Ldl_recept_b"/>
    <property type="match status" value="1"/>
</dbReference>
<dbReference type="Pfam" id="PF00057">
    <property type="entry name" value="Ldl_recept_a"/>
    <property type="match status" value="7"/>
</dbReference>
<dbReference type="SUPFAM" id="SSF63825">
    <property type="entry name" value="YWTD domain"/>
    <property type="match status" value="3"/>
</dbReference>
<comment type="similarity">
    <text evidence="2">Belongs to the LDLR family.</text>
</comment>
<evidence type="ECO:0000256" key="15">
    <source>
        <dbReference type="PROSITE-ProRule" id="PRU00461"/>
    </source>
</evidence>
<evidence type="ECO:0000313" key="19">
    <source>
        <dbReference type="Proteomes" id="UP001566132"/>
    </source>
</evidence>
<keyword evidence="12" id="KW-0675">Receptor</keyword>
<evidence type="ECO:0000259" key="17">
    <source>
        <dbReference type="PROSITE" id="PS01186"/>
    </source>
</evidence>
<dbReference type="InterPro" id="IPR036055">
    <property type="entry name" value="LDL_receptor-like_sf"/>
</dbReference>
<dbReference type="SMART" id="SM00135">
    <property type="entry name" value="LY"/>
    <property type="match status" value="7"/>
</dbReference>
<protein>
    <recommendedName>
        <fullName evidence="17">EGF-like domain-containing protein</fullName>
    </recommendedName>
</protein>
<feature type="disulfide bond" evidence="14">
    <location>
        <begin position="1085"/>
        <end position="1100"/>
    </location>
</feature>
<evidence type="ECO:0000256" key="12">
    <source>
        <dbReference type="ARBA" id="ARBA00023170"/>
    </source>
</evidence>
<dbReference type="PRINTS" id="PR00261">
    <property type="entry name" value="LDLRECEPTOR"/>
</dbReference>
<keyword evidence="11 14" id="KW-1015">Disulfide bond</keyword>
<dbReference type="FunFam" id="2.120.10.30:FF:000241">
    <property type="entry name" value="Low-density lipoprotein receptor-related protein 6"/>
    <property type="match status" value="1"/>
</dbReference>
<dbReference type="PROSITE" id="PS50068">
    <property type="entry name" value="LDLRA_2"/>
    <property type="match status" value="8"/>
</dbReference>
<dbReference type="Proteomes" id="UP001566132">
    <property type="component" value="Unassembled WGS sequence"/>
</dbReference>
<evidence type="ECO:0000256" key="6">
    <source>
        <dbReference type="ARBA" id="ARBA00022729"/>
    </source>
</evidence>
<keyword evidence="13" id="KW-0325">Glycoprotein</keyword>
<dbReference type="SUPFAM" id="SSF57424">
    <property type="entry name" value="LDL receptor-like module"/>
    <property type="match status" value="8"/>
</dbReference>
<feature type="disulfide bond" evidence="14">
    <location>
        <begin position="995"/>
        <end position="1013"/>
    </location>
</feature>
<dbReference type="SUPFAM" id="SSF57184">
    <property type="entry name" value="Growth factor receptor domain"/>
    <property type="match status" value="1"/>
</dbReference>
<feature type="repeat" description="LDL-receptor class B" evidence="15">
    <location>
        <begin position="1323"/>
        <end position="1368"/>
    </location>
</feature>
<evidence type="ECO:0000256" key="13">
    <source>
        <dbReference type="ARBA" id="ARBA00023180"/>
    </source>
</evidence>
<dbReference type="InterPro" id="IPR009030">
    <property type="entry name" value="Growth_fac_rcpt_cys_sf"/>
</dbReference>
<dbReference type="CDD" id="cd00112">
    <property type="entry name" value="LDLa"/>
    <property type="match status" value="9"/>
</dbReference>
<evidence type="ECO:0000256" key="10">
    <source>
        <dbReference type="ARBA" id="ARBA00023136"/>
    </source>
</evidence>
<dbReference type="InterPro" id="IPR001881">
    <property type="entry name" value="EGF-like_Ca-bd_dom"/>
</dbReference>
<feature type="repeat" description="LDL-receptor class B" evidence="15">
    <location>
        <begin position="363"/>
        <end position="407"/>
    </location>
</feature>
<keyword evidence="19" id="KW-1185">Reference proteome</keyword>
<feature type="repeat" description="LDL-receptor class B" evidence="15">
    <location>
        <begin position="1369"/>
        <end position="1411"/>
    </location>
</feature>
<dbReference type="PROSITE" id="PS51120">
    <property type="entry name" value="LDLRB"/>
    <property type="match status" value="6"/>
</dbReference>
<comment type="caution">
    <text evidence="14">Lacks conserved residue(s) required for the propagation of feature annotation.</text>
</comment>
<evidence type="ECO:0000256" key="16">
    <source>
        <dbReference type="SAM" id="SignalP"/>
    </source>
</evidence>
<keyword evidence="6 16" id="KW-0732">Signal</keyword>
<evidence type="ECO:0000256" key="7">
    <source>
        <dbReference type="ARBA" id="ARBA00022737"/>
    </source>
</evidence>
<name>A0ABD1ETU6_HYPHA</name>
<feature type="disulfide bond" evidence="14">
    <location>
        <begin position="988"/>
        <end position="1000"/>
    </location>
</feature>
<evidence type="ECO:0000256" key="5">
    <source>
        <dbReference type="ARBA" id="ARBA00022692"/>
    </source>
</evidence>
<evidence type="ECO:0000256" key="1">
    <source>
        <dbReference type="ARBA" id="ARBA00004479"/>
    </source>
</evidence>
<dbReference type="Gene3D" id="2.10.25.10">
    <property type="entry name" value="Laminin"/>
    <property type="match status" value="3"/>
</dbReference>
<dbReference type="SMART" id="SM00181">
    <property type="entry name" value="EGF"/>
    <property type="match status" value="6"/>
</dbReference>
<evidence type="ECO:0000256" key="2">
    <source>
        <dbReference type="ARBA" id="ARBA00009939"/>
    </source>
</evidence>